<reference evidence="1" key="1">
    <citation type="submission" date="2020-10" db="EMBL/GenBank/DDBJ databases">
        <title>Microbiome of the Black Sea water column analyzed by genome centric metagenomics.</title>
        <authorList>
            <person name="Cabello-Yeves P.J."/>
            <person name="Callieri C."/>
            <person name="Picazo A."/>
            <person name="Mehrshad M."/>
            <person name="Haro-Moreno J.M."/>
            <person name="Roda-Garcia J."/>
            <person name="Dzembekova N."/>
            <person name="Slabakova V."/>
            <person name="Slabakova N."/>
            <person name="Moncheva S."/>
            <person name="Rodriguez-Valera F."/>
        </authorList>
    </citation>
    <scope>NUCLEOTIDE SEQUENCE</scope>
    <source>
        <strain evidence="1">BS307-5m-G47</strain>
    </source>
</reference>
<dbReference type="Gene3D" id="2.40.30.160">
    <property type="match status" value="1"/>
</dbReference>
<evidence type="ECO:0000313" key="2">
    <source>
        <dbReference type="Proteomes" id="UP000704935"/>
    </source>
</evidence>
<evidence type="ECO:0000313" key="1">
    <source>
        <dbReference type="EMBL" id="MBL6820157.1"/>
    </source>
</evidence>
<name>A0A937IK38_9GAMM</name>
<evidence type="ECO:0008006" key="3">
    <source>
        <dbReference type="Google" id="ProtNLM"/>
    </source>
</evidence>
<protein>
    <recommendedName>
        <fullName evidence="3">Aminomethyltransferase folate-binding domain-containing protein</fullName>
    </recommendedName>
</protein>
<accession>A0A937IK38</accession>
<dbReference type="PANTHER" id="PTHR22602">
    <property type="entry name" value="TRANSFERASE CAF17, MITOCHONDRIAL-RELATED"/>
    <property type="match status" value="1"/>
</dbReference>
<proteinExistence type="predicted"/>
<sequence>MEIRGKRCLEFIQGQASGDISEETKNKDVLFCDEKGFVITNATVINNETLEVIIKRDVAEILKWELEKYSKFYKCEIIIKEKNISGIYDGVDFIKTTSMSNAPINKKNWDLLKLLHFDIDISKDMSLKNRPNEFGYSLEKYVSFTKGCYRGQEIIARLKYLGSKNSTLAIFKNLNADEKNQLLKIGKKIFEIELENMSYGQYIFKSFEHANKLLKSKLAASQSL</sequence>
<dbReference type="InterPro" id="IPR045179">
    <property type="entry name" value="YgfZ/GcvT"/>
</dbReference>
<dbReference type="AlphaFoldDB" id="A0A937IK38"/>
<dbReference type="EMBL" id="JADHQA010000010">
    <property type="protein sequence ID" value="MBL6820157.1"/>
    <property type="molecule type" value="Genomic_DNA"/>
</dbReference>
<dbReference type="Gene3D" id="3.30.70.1400">
    <property type="entry name" value="Aminomethyltransferase beta-barrel domains"/>
    <property type="match status" value="1"/>
</dbReference>
<dbReference type="PANTHER" id="PTHR22602:SF0">
    <property type="entry name" value="TRANSFERASE CAF17, MITOCHONDRIAL-RELATED"/>
    <property type="match status" value="1"/>
</dbReference>
<dbReference type="GO" id="GO:0016226">
    <property type="term" value="P:iron-sulfur cluster assembly"/>
    <property type="evidence" value="ECO:0007669"/>
    <property type="project" value="TreeGrafter"/>
</dbReference>
<dbReference type="InterPro" id="IPR017703">
    <property type="entry name" value="YgfZ/GCV_T_CS"/>
</dbReference>
<dbReference type="SUPFAM" id="SSF103025">
    <property type="entry name" value="Folate-binding domain"/>
    <property type="match status" value="1"/>
</dbReference>
<organism evidence="1 2">
    <name type="scientific">SAR86 cluster bacterium</name>
    <dbReference type="NCBI Taxonomy" id="2030880"/>
    <lineage>
        <taxon>Bacteria</taxon>
        <taxon>Pseudomonadati</taxon>
        <taxon>Pseudomonadota</taxon>
        <taxon>Gammaproteobacteria</taxon>
        <taxon>SAR86 cluster</taxon>
    </lineage>
</organism>
<gene>
    <name evidence="1" type="ORF">ISQ61_02785</name>
</gene>
<comment type="caution">
    <text evidence="1">The sequence shown here is derived from an EMBL/GenBank/DDBJ whole genome shotgun (WGS) entry which is preliminary data.</text>
</comment>
<dbReference type="NCBIfam" id="TIGR03317">
    <property type="entry name" value="ygfZ_signature"/>
    <property type="match status" value="1"/>
</dbReference>
<dbReference type="Proteomes" id="UP000704935">
    <property type="component" value="Unassembled WGS sequence"/>
</dbReference>